<evidence type="ECO:0000313" key="2">
    <source>
        <dbReference type="EMBL" id="MBA8817682.1"/>
    </source>
</evidence>
<protein>
    <submittedName>
        <fullName evidence="2">Uncharacterized protein</fullName>
    </submittedName>
</protein>
<keyword evidence="3" id="KW-1185">Reference proteome</keyword>
<accession>A0A7W3JRH6</accession>
<proteinExistence type="predicted"/>
<comment type="caution">
    <text evidence="2">The sequence shown here is derived from an EMBL/GenBank/DDBJ whole genome shotgun (WGS) entry which is preliminary data.</text>
</comment>
<gene>
    <name evidence="2" type="ORF">FHX48_002787</name>
</gene>
<reference evidence="2 3" key="1">
    <citation type="submission" date="2020-07" db="EMBL/GenBank/DDBJ databases">
        <title>Sequencing the genomes of 1000 actinobacteria strains.</title>
        <authorList>
            <person name="Klenk H.-P."/>
        </authorList>
    </citation>
    <scope>NUCLEOTIDE SEQUENCE [LARGE SCALE GENOMIC DNA]</scope>
    <source>
        <strain evidence="2 3">DSM 27576</strain>
    </source>
</reference>
<evidence type="ECO:0000256" key="1">
    <source>
        <dbReference type="SAM" id="MobiDB-lite"/>
    </source>
</evidence>
<name>A0A7W3JRH6_9MICO</name>
<dbReference type="Proteomes" id="UP000526083">
    <property type="component" value="Unassembled WGS sequence"/>
</dbReference>
<organism evidence="2 3">
    <name type="scientific">Microbacterium halimionae</name>
    <dbReference type="NCBI Taxonomy" id="1526413"/>
    <lineage>
        <taxon>Bacteria</taxon>
        <taxon>Bacillati</taxon>
        <taxon>Actinomycetota</taxon>
        <taxon>Actinomycetes</taxon>
        <taxon>Micrococcales</taxon>
        <taxon>Microbacteriaceae</taxon>
        <taxon>Microbacterium</taxon>
    </lineage>
</organism>
<dbReference type="EMBL" id="JACGWY010000010">
    <property type="protein sequence ID" value="MBA8817682.1"/>
    <property type="molecule type" value="Genomic_DNA"/>
</dbReference>
<feature type="region of interest" description="Disordered" evidence="1">
    <location>
        <begin position="1"/>
        <end position="55"/>
    </location>
</feature>
<evidence type="ECO:0000313" key="3">
    <source>
        <dbReference type="Proteomes" id="UP000526083"/>
    </source>
</evidence>
<sequence>MNATTDEATIAPTPKATRSTAGKVPSALPSTLSTPTRRPKAMERPMTNSTLGPGMMMIRKAAVENAST</sequence>
<dbReference type="AlphaFoldDB" id="A0A7W3JRH6"/>